<keyword evidence="1" id="KW-0472">Membrane</keyword>
<dbReference type="InterPro" id="IPR024529">
    <property type="entry name" value="ECF_trnsprt_substrate-spec"/>
</dbReference>
<feature type="transmembrane region" description="Helical" evidence="1">
    <location>
        <begin position="36"/>
        <end position="54"/>
    </location>
</feature>
<feature type="transmembrane region" description="Helical" evidence="1">
    <location>
        <begin position="153"/>
        <end position="178"/>
    </location>
</feature>
<dbReference type="Gene3D" id="1.10.1760.20">
    <property type="match status" value="1"/>
</dbReference>
<gene>
    <name evidence="2" type="ORF">ENT43_02620</name>
</gene>
<organism evidence="2">
    <name type="scientific">candidate division CPR3 bacterium</name>
    <dbReference type="NCBI Taxonomy" id="2268181"/>
    <lineage>
        <taxon>Bacteria</taxon>
        <taxon>Bacteria division CPR3</taxon>
    </lineage>
</organism>
<name>A0A7C4M0J4_UNCC3</name>
<feature type="transmembrane region" description="Helical" evidence="1">
    <location>
        <begin position="85"/>
        <end position="101"/>
    </location>
</feature>
<reference evidence="2" key="1">
    <citation type="journal article" date="2020" name="mSystems">
        <title>Genome- and Community-Level Interaction Insights into Carbon Utilization and Element Cycling Functions of Hydrothermarchaeota in Hydrothermal Sediment.</title>
        <authorList>
            <person name="Zhou Z."/>
            <person name="Liu Y."/>
            <person name="Xu W."/>
            <person name="Pan J."/>
            <person name="Luo Z.H."/>
            <person name="Li M."/>
        </authorList>
    </citation>
    <scope>NUCLEOTIDE SEQUENCE [LARGE SCALE GENOMIC DNA]</scope>
    <source>
        <strain evidence="2">SpSt-579</strain>
    </source>
</reference>
<feature type="transmembrane region" description="Helical" evidence="1">
    <location>
        <begin position="113"/>
        <end position="133"/>
    </location>
</feature>
<evidence type="ECO:0008006" key="3">
    <source>
        <dbReference type="Google" id="ProtNLM"/>
    </source>
</evidence>
<evidence type="ECO:0000256" key="1">
    <source>
        <dbReference type="SAM" id="Phobius"/>
    </source>
</evidence>
<accession>A0A7C4M0J4</accession>
<protein>
    <recommendedName>
        <fullName evidence="3">ECF transporter S component</fullName>
    </recommendedName>
</protein>
<dbReference type="GO" id="GO:0022857">
    <property type="term" value="F:transmembrane transporter activity"/>
    <property type="evidence" value="ECO:0007669"/>
    <property type="project" value="InterPro"/>
</dbReference>
<proteinExistence type="predicted"/>
<keyword evidence="1" id="KW-1133">Transmembrane helix</keyword>
<comment type="caution">
    <text evidence="2">The sequence shown here is derived from an EMBL/GenBank/DDBJ whole genome shotgun (WGS) entry which is preliminary data.</text>
</comment>
<dbReference type="Pfam" id="PF12822">
    <property type="entry name" value="ECF_trnsprt"/>
    <property type="match status" value="1"/>
</dbReference>
<dbReference type="AlphaFoldDB" id="A0A7C4M0J4"/>
<sequence length="192" mass="21849">MKIFKLSPRILALSAALAAISAVVQLVHIGYQSPTWGMWIDLVAVTWIIAFFLFGLRSSIAVSITGALIITIFDPSTWLGASMKFIATAPLYLSLYLYLRLYKKKLQYYDKPFHLLIPTFIGLIIRSLIVLPLNYFYAIPIWTGMDPIKAIAAIPWFVIVGFNIVQGILDISLAWILVFRFRLSRYADWNNE</sequence>
<dbReference type="EMBL" id="DSYQ01000011">
    <property type="protein sequence ID" value="HGT71129.1"/>
    <property type="molecule type" value="Genomic_DNA"/>
</dbReference>
<evidence type="ECO:0000313" key="2">
    <source>
        <dbReference type="EMBL" id="HGT71129.1"/>
    </source>
</evidence>
<keyword evidence="1" id="KW-0812">Transmembrane</keyword>